<evidence type="ECO:0000313" key="7">
    <source>
        <dbReference type="Proteomes" id="UP001060275"/>
    </source>
</evidence>
<dbReference type="PANTHER" id="PTHR11360">
    <property type="entry name" value="MONOCARBOXYLATE TRANSPORTER"/>
    <property type="match status" value="1"/>
</dbReference>
<evidence type="ECO:0000256" key="1">
    <source>
        <dbReference type="ARBA" id="ARBA00022692"/>
    </source>
</evidence>
<dbReference type="EMBL" id="JAMWDU010000001">
    <property type="protein sequence ID" value="MCP8886002.1"/>
    <property type="molecule type" value="Genomic_DNA"/>
</dbReference>
<feature type="transmembrane region" description="Helical" evidence="4">
    <location>
        <begin position="229"/>
        <end position="248"/>
    </location>
</feature>
<dbReference type="Pfam" id="PF07690">
    <property type="entry name" value="MFS_1"/>
    <property type="match status" value="1"/>
</dbReference>
<dbReference type="AlphaFoldDB" id="A0A9Q4AL98"/>
<dbReference type="PANTHER" id="PTHR11360:SF290">
    <property type="entry name" value="MONOCARBOXYLATE MFS PERMEASE"/>
    <property type="match status" value="1"/>
</dbReference>
<keyword evidence="3 4" id="KW-0472">Membrane</keyword>
<feature type="transmembrane region" description="Helical" evidence="4">
    <location>
        <begin position="118"/>
        <end position="139"/>
    </location>
</feature>
<feature type="transmembrane region" description="Helical" evidence="4">
    <location>
        <begin position="351"/>
        <end position="372"/>
    </location>
</feature>
<feature type="transmembrane region" description="Helical" evidence="4">
    <location>
        <begin position="288"/>
        <end position="314"/>
    </location>
</feature>
<evidence type="ECO:0000256" key="2">
    <source>
        <dbReference type="ARBA" id="ARBA00022989"/>
    </source>
</evidence>
<dbReference type="Gene3D" id="1.20.1250.20">
    <property type="entry name" value="MFS general substrate transporter like domains"/>
    <property type="match status" value="1"/>
</dbReference>
<keyword evidence="2 4" id="KW-1133">Transmembrane helix</keyword>
<evidence type="ECO:0000256" key="4">
    <source>
        <dbReference type="SAM" id="Phobius"/>
    </source>
</evidence>
<name>A0A9Q4AL98_9HYPH</name>
<evidence type="ECO:0000313" key="6">
    <source>
        <dbReference type="EMBL" id="MCP8886002.1"/>
    </source>
</evidence>
<protein>
    <submittedName>
        <fullName evidence="6">MFS transporter</fullName>
    </submittedName>
</protein>
<dbReference type="GO" id="GO:0022857">
    <property type="term" value="F:transmembrane transporter activity"/>
    <property type="evidence" value="ECO:0007669"/>
    <property type="project" value="InterPro"/>
</dbReference>
<evidence type="ECO:0000259" key="5">
    <source>
        <dbReference type="PROSITE" id="PS50850"/>
    </source>
</evidence>
<feature type="transmembrane region" description="Helical" evidence="4">
    <location>
        <begin position="326"/>
        <end position="345"/>
    </location>
</feature>
<dbReference type="InterPro" id="IPR020846">
    <property type="entry name" value="MFS_dom"/>
</dbReference>
<dbReference type="RefSeq" id="WP_254673293.1">
    <property type="nucleotide sequence ID" value="NZ_JAMWDU010000001.1"/>
</dbReference>
<evidence type="ECO:0000256" key="3">
    <source>
        <dbReference type="ARBA" id="ARBA00023136"/>
    </source>
</evidence>
<feature type="transmembrane region" description="Helical" evidence="4">
    <location>
        <begin position="28"/>
        <end position="50"/>
    </location>
</feature>
<feature type="transmembrane region" description="Helical" evidence="4">
    <location>
        <begin position="83"/>
        <end position="106"/>
    </location>
</feature>
<organism evidence="6 7">
    <name type="scientific">Devosia ureilytica</name>
    <dbReference type="NCBI Taxonomy" id="2952754"/>
    <lineage>
        <taxon>Bacteria</taxon>
        <taxon>Pseudomonadati</taxon>
        <taxon>Pseudomonadota</taxon>
        <taxon>Alphaproteobacteria</taxon>
        <taxon>Hyphomicrobiales</taxon>
        <taxon>Devosiaceae</taxon>
        <taxon>Devosia</taxon>
    </lineage>
</organism>
<dbReference type="InterPro" id="IPR011701">
    <property type="entry name" value="MFS"/>
</dbReference>
<keyword evidence="7" id="KW-1185">Reference proteome</keyword>
<dbReference type="Proteomes" id="UP001060275">
    <property type="component" value="Unassembled WGS sequence"/>
</dbReference>
<feature type="domain" description="Major facilitator superfamily (MFS) profile" evidence="5">
    <location>
        <begin position="1"/>
        <end position="377"/>
    </location>
</feature>
<reference evidence="6" key="1">
    <citation type="submission" date="2022-06" db="EMBL/GenBank/DDBJ databases">
        <title>Devosia sp. XJ19-45 genome assembly.</title>
        <authorList>
            <person name="Li B."/>
            <person name="Cai M."/>
            <person name="Nie G."/>
            <person name="Li W."/>
        </authorList>
    </citation>
    <scope>NUCLEOTIDE SEQUENCE</scope>
    <source>
        <strain evidence="6">XJ19-45</strain>
    </source>
</reference>
<sequence length="391" mass="40120">MGHGFVAFAVSALLKPIALDLDTGRGVVSTAIGLGRLASGLISPFVGRLADLSGPRLVVAFGMTLTAVGLVVLGFAQTEAWLYFAWSLLVSVGVAAGFTVALDKLVIGTGQGRRGMALAVRFSIAAVVSTVLVPTVTILVEALGWRATCFIWAAVIIMMLPIPLLAFGPSSSAPKPVRQSTDTPSNTRSILRNPTFWLVALAFTAQAAVVTGLSVHLVPLMTDTGLPAAQAGVIFGSMILLSVPVRLITGRIADKASPDLLPALLAGLFVLQAACVGLFAVWPNSASTLILILAQGIGAGAPTLVVLLMCAHLFGEERFGSVQGMLMALQVPGTATAPIIAGVIYDQLGSYQLAIGIFALVLLLAAVCMALLSRHASRTGPGVGVVGPAPK</sequence>
<accession>A0A9Q4AL98</accession>
<dbReference type="PROSITE" id="PS50850">
    <property type="entry name" value="MFS"/>
    <property type="match status" value="1"/>
</dbReference>
<comment type="caution">
    <text evidence="6">The sequence shown here is derived from an EMBL/GenBank/DDBJ whole genome shotgun (WGS) entry which is preliminary data.</text>
</comment>
<gene>
    <name evidence="6" type="ORF">NF348_02680</name>
</gene>
<proteinExistence type="predicted"/>
<keyword evidence="1 4" id="KW-0812">Transmembrane</keyword>
<dbReference type="InterPro" id="IPR036259">
    <property type="entry name" value="MFS_trans_sf"/>
</dbReference>
<dbReference type="InterPro" id="IPR050327">
    <property type="entry name" value="Proton-linked_MCT"/>
</dbReference>
<feature type="transmembrane region" description="Helical" evidence="4">
    <location>
        <begin position="57"/>
        <end position="77"/>
    </location>
</feature>
<feature type="transmembrane region" description="Helical" evidence="4">
    <location>
        <begin position="196"/>
        <end position="217"/>
    </location>
</feature>
<feature type="transmembrane region" description="Helical" evidence="4">
    <location>
        <begin position="145"/>
        <end position="168"/>
    </location>
</feature>
<feature type="transmembrane region" description="Helical" evidence="4">
    <location>
        <begin position="260"/>
        <end position="282"/>
    </location>
</feature>
<dbReference type="SUPFAM" id="SSF103473">
    <property type="entry name" value="MFS general substrate transporter"/>
    <property type="match status" value="1"/>
</dbReference>